<dbReference type="PANTHER" id="PTHR30474:SF2">
    <property type="entry name" value="PEPTIDOGLYCAN GLYCOSYLTRANSFERASE FTSW-RELATED"/>
    <property type="match status" value="1"/>
</dbReference>
<gene>
    <name evidence="18" type="ORF">EF514_05505</name>
</gene>
<keyword evidence="7 17" id="KW-1133">Transmembrane helix</keyword>
<evidence type="ECO:0000256" key="6">
    <source>
        <dbReference type="ARBA" id="ARBA00022984"/>
    </source>
</evidence>
<feature type="transmembrane region" description="Helical" evidence="17">
    <location>
        <begin position="142"/>
        <end position="161"/>
    </location>
</feature>
<dbReference type="GO" id="GO:0009252">
    <property type="term" value="P:peptidoglycan biosynthetic process"/>
    <property type="evidence" value="ECO:0007669"/>
    <property type="project" value="UniProtKB-KW"/>
</dbReference>
<dbReference type="Pfam" id="PF01098">
    <property type="entry name" value="FTSW_RODA_SPOVE"/>
    <property type="match status" value="1"/>
</dbReference>
<dbReference type="EC" id="2.4.99.28" evidence="14"/>
<evidence type="ECO:0000256" key="1">
    <source>
        <dbReference type="ARBA" id="ARBA00004141"/>
    </source>
</evidence>
<keyword evidence="5" id="KW-0133">Cell shape</keyword>
<feature type="transmembrane region" description="Helical" evidence="17">
    <location>
        <begin position="191"/>
        <end position="207"/>
    </location>
</feature>
<evidence type="ECO:0000256" key="10">
    <source>
        <dbReference type="ARBA" id="ARBA00033270"/>
    </source>
</evidence>
<evidence type="ECO:0000256" key="11">
    <source>
        <dbReference type="ARBA" id="ARBA00038053"/>
    </source>
</evidence>
<evidence type="ECO:0000256" key="13">
    <source>
        <dbReference type="ARBA" id="ARBA00041418"/>
    </source>
</evidence>
<dbReference type="GO" id="GO:0005886">
    <property type="term" value="C:plasma membrane"/>
    <property type="evidence" value="ECO:0007669"/>
    <property type="project" value="TreeGrafter"/>
</dbReference>
<feature type="transmembrane region" description="Helical" evidence="17">
    <location>
        <begin position="78"/>
        <end position="95"/>
    </location>
</feature>
<dbReference type="GO" id="GO:0051301">
    <property type="term" value="P:cell division"/>
    <property type="evidence" value="ECO:0007669"/>
    <property type="project" value="UniProtKB-KW"/>
</dbReference>
<dbReference type="GO" id="GO:0008360">
    <property type="term" value="P:regulation of cell shape"/>
    <property type="evidence" value="ECO:0007669"/>
    <property type="project" value="UniProtKB-KW"/>
</dbReference>
<feature type="transmembrane region" description="Helical" evidence="17">
    <location>
        <begin position="12"/>
        <end position="34"/>
    </location>
</feature>
<dbReference type="GO" id="GO:0032153">
    <property type="term" value="C:cell division site"/>
    <property type="evidence" value="ECO:0007669"/>
    <property type="project" value="TreeGrafter"/>
</dbReference>
<sequence>MMKNYKQKIKEVDLTLLVVLILLLGFGLIAVTSASYPEGIKSYNNGFYFVKRQIAFMVLGFVAMLIVYIMPRKMLQKLTTFAFVVSLCLVALLWSPLAKVINGQARWIIIPIINIRVQPSDFVKVTSVLYLANYLEANRKNIGKGSIFIMILVILVVSVVPIMTKDFSTAVVIGASLFFMFLVAGMKPHQFVSMAGLGAGLIALMLTQDKYKYRISRILGFAGDTSIDTYQIDQAQYAIAMGRIKGVGLFQSRQKYGNVPFAYNDFIFPIICEEFGLIGGIFLIVLFILLIYRGYTIAYRAKNYFDKFVAVGLTTYLGVQAIFNLGVSTKLLPVTGITLPFISYGGTALLVAMVSVGILLRISKDV</sequence>
<dbReference type="InterPro" id="IPR001182">
    <property type="entry name" value="FtsW/RodA"/>
</dbReference>
<keyword evidence="2" id="KW-0328">Glycosyltransferase</keyword>
<evidence type="ECO:0000256" key="15">
    <source>
        <dbReference type="ARBA" id="ARBA00049902"/>
    </source>
</evidence>
<keyword evidence="8 17" id="KW-0472">Membrane</keyword>
<feature type="transmembrane region" description="Helical" evidence="17">
    <location>
        <begin position="107"/>
        <end position="130"/>
    </location>
</feature>
<comment type="similarity">
    <text evidence="11">Belongs to the SEDS family. FtsW subfamily.</text>
</comment>
<feature type="transmembrane region" description="Helical" evidence="17">
    <location>
        <begin position="266"/>
        <end position="292"/>
    </location>
</feature>
<comment type="caution">
    <text evidence="18">The sequence shown here is derived from an EMBL/GenBank/DDBJ whole genome shotgun (WGS) entry which is preliminary data.</text>
</comment>
<evidence type="ECO:0000256" key="7">
    <source>
        <dbReference type="ARBA" id="ARBA00022989"/>
    </source>
</evidence>
<evidence type="ECO:0000256" key="16">
    <source>
        <dbReference type="ARBA" id="ARBA00049966"/>
    </source>
</evidence>
<name>A0A437S7F9_9FIRM</name>
<comment type="function">
    <text evidence="16">Peptidoglycan polymerase that is essential for cell division.</text>
</comment>
<dbReference type="AlphaFoldDB" id="A0A437S7F9"/>
<keyword evidence="18" id="KW-0131">Cell cycle</keyword>
<evidence type="ECO:0000313" key="19">
    <source>
        <dbReference type="Proteomes" id="UP000288812"/>
    </source>
</evidence>
<evidence type="ECO:0000256" key="3">
    <source>
        <dbReference type="ARBA" id="ARBA00022679"/>
    </source>
</evidence>
<evidence type="ECO:0000256" key="4">
    <source>
        <dbReference type="ARBA" id="ARBA00022692"/>
    </source>
</evidence>
<proteinExistence type="inferred from homology"/>
<keyword evidence="18" id="KW-0132">Cell division</keyword>
<evidence type="ECO:0000256" key="5">
    <source>
        <dbReference type="ARBA" id="ARBA00022960"/>
    </source>
</evidence>
<evidence type="ECO:0000313" key="18">
    <source>
        <dbReference type="EMBL" id="RVU54777.1"/>
    </source>
</evidence>
<keyword evidence="19" id="KW-1185">Reference proteome</keyword>
<feature type="transmembrane region" description="Helical" evidence="17">
    <location>
        <begin position="167"/>
        <end position="184"/>
    </location>
</feature>
<reference evidence="18 19" key="1">
    <citation type="submission" date="2018-11" db="EMBL/GenBank/DDBJ databases">
        <title>Genome sequencing and assembly of Anaerosphaera sp. nov., GS7-6-2.</title>
        <authorList>
            <person name="Rettenmaier R."/>
            <person name="Liebl W."/>
            <person name="Zverlov V."/>
        </authorList>
    </citation>
    <scope>NUCLEOTIDE SEQUENCE [LARGE SCALE GENOMIC DNA]</scope>
    <source>
        <strain evidence="18 19">GS7-6-2</strain>
    </source>
</reference>
<evidence type="ECO:0000256" key="14">
    <source>
        <dbReference type="ARBA" id="ARBA00044770"/>
    </source>
</evidence>
<keyword evidence="3" id="KW-0808">Transferase</keyword>
<keyword evidence="6" id="KW-0573">Peptidoglycan synthesis</keyword>
<accession>A0A437S7F9</accession>
<protein>
    <recommendedName>
        <fullName evidence="12">Probable peptidoglycan glycosyltransferase FtsW</fullName>
        <ecNumber evidence="14">2.4.99.28</ecNumber>
    </recommendedName>
    <alternativeName>
        <fullName evidence="13">Cell division protein FtsW</fullName>
    </alternativeName>
    <alternativeName>
        <fullName evidence="10">Cell wall polymerase</fullName>
    </alternativeName>
    <alternativeName>
        <fullName evidence="9">Peptidoglycan polymerase</fullName>
    </alternativeName>
</protein>
<comment type="catalytic activity">
    <reaction evidence="15">
        <text>[GlcNAc-(1-&gt;4)-Mur2Ac(oyl-L-Ala-gamma-D-Glu-L-Lys-D-Ala-D-Ala)](n)-di-trans,octa-cis-undecaprenyl diphosphate + beta-D-GlcNAc-(1-&gt;4)-Mur2Ac(oyl-L-Ala-gamma-D-Glu-L-Lys-D-Ala-D-Ala)-di-trans,octa-cis-undecaprenyl diphosphate = [GlcNAc-(1-&gt;4)-Mur2Ac(oyl-L-Ala-gamma-D-Glu-L-Lys-D-Ala-D-Ala)](n+1)-di-trans,octa-cis-undecaprenyl diphosphate + di-trans,octa-cis-undecaprenyl diphosphate + H(+)</text>
        <dbReference type="Rhea" id="RHEA:23708"/>
        <dbReference type="Rhea" id="RHEA-COMP:9602"/>
        <dbReference type="Rhea" id="RHEA-COMP:9603"/>
        <dbReference type="ChEBI" id="CHEBI:15378"/>
        <dbReference type="ChEBI" id="CHEBI:58405"/>
        <dbReference type="ChEBI" id="CHEBI:60033"/>
        <dbReference type="ChEBI" id="CHEBI:78435"/>
        <dbReference type="EC" id="2.4.99.28"/>
    </reaction>
</comment>
<feature type="transmembrane region" description="Helical" evidence="17">
    <location>
        <begin position="337"/>
        <end position="360"/>
    </location>
</feature>
<dbReference type="OrthoDB" id="9812661at2"/>
<evidence type="ECO:0000256" key="17">
    <source>
        <dbReference type="SAM" id="Phobius"/>
    </source>
</evidence>
<comment type="subcellular location">
    <subcellularLocation>
        <location evidence="1">Membrane</location>
        <topology evidence="1">Multi-pass membrane protein</topology>
    </subcellularLocation>
</comment>
<dbReference type="Proteomes" id="UP000288812">
    <property type="component" value="Unassembled WGS sequence"/>
</dbReference>
<evidence type="ECO:0000256" key="8">
    <source>
        <dbReference type="ARBA" id="ARBA00023136"/>
    </source>
</evidence>
<dbReference type="GO" id="GO:0015648">
    <property type="term" value="F:lipid-linked peptidoglycan transporter activity"/>
    <property type="evidence" value="ECO:0007669"/>
    <property type="project" value="TreeGrafter"/>
</dbReference>
<evidence type="ECO:0000256" key="12">
    <source>
        <dbReference type="ARBA" id="ARBA00041185"/>
    </source>
</evidence>
<evidence type="ECO:0000256" key="9">
    <source>
        <dbReference type="ARBA" id="ARBA00032370"/>
    </source>
</evidence>
<dbReference type="GO" id="GO:0008955">
    <property type="term" value="F:peptidoglycan glycosyltransferase activity"/>
    <property type="evidence" value="ECO:0007669"/>
    <property type="project" value="UniProtKB-EC"/>
</dbReference>
<feature type="transmembrane region" description="Helical" evidence="17">
    <location>
        <begin position="54"/>
        <end position="71"/>
    </location>
</feature>
<dbReference type="EMBL" id="RLIH01000006">
    <property type="protein sequence ID" value="RVU54777.1"/>
    <property type="molecule type" value="Genomic_DNA"/>
</dbReference>
<organism evidence="18 19">
    <name type="scientific">Anaerosphaera multitolerans</name>
    <dbReference type="NCBI Taxonomy" id="2487351"/>
    <lineage>
        <taxon>Bacteria</taxon>
        <taxon>Bacillati</taxon>
        <taxon>Bacillota</taxon>
        <taxon>Tissierellia</taxon>
        <taxon>Tissierellales</taxon>
        <taxon>Peptoniphilaceae</taxon>
        <taxon>Anaerosphaera</taxon>
    </lineage>
</organism>
<evidence type="ECO:0000256" key="2">
    <source>
        <dbReference type="ARBA" id="ARBA00022676"/>
    </source>
</evidence>
<feature type="transmembrane region" description="Helical" evidence="17">
    <location>
        <begin position="304"/>
        <end position="325"/>
    </location>
</feature>
<dbReference type="PANTHER" id="PTHR30474">
    <property type="entry name" value="CELL CYCLE PROTEIN"/>
    <property type="match status" value="1"/>
</dbReference>
<keyword evidence="4 17" id="KW-0812">Transmembrane</keyword>